<feature type="compositionally biased region" description="Pro residues" evidence="1">
    <location>
        <begin position="69"/>
        <end position="79"/>
    </location>
</feature>
<keyword evidence="2" id="KW-0732">Signal</keyword>
<dbReference type="Proteomes" id="UP001140206">
    <property type="component" value="Chromosome 1"/>
</dbReference>
<evidence type="ECO:0000313" key="3">
    <source>
        <dbReference type="EMBL" id="KAJ4820136.1"/>
    </source>
</evidence>
<feature type="compositionally biased region" description="Pro residues" evidence="1">
    <location>
        <begin position="87"/>
        <end position="131"/>
    </location>
</feature>
<dbReference type="PANTHER" id="PTHR31656">
    <property type="entry name" value="ROOT CAP DOMAIN-CONTAINING PROTEIN"/>
    <property type="match status" value="1"/>
</dbReference>
<sequence>MAQLKQTTMIWSHLALLVTALLLIVSLAAADGTSPPSPPGTSEDPLTPPEQSPPPPTPPSEDPLTPTEQSPPPPTPPSEDPLTPTEQSPPPPTPPSEDPLTPPEQSPPPPTPPSEDPLTPPEQSPPPPTPPGTSEDPLTPPEQSPPPPTPPGTSEDPLTPPNQSSPPPPKSLPFPRQAKCPYSSYVNPFCRGLQANCPEKCPYRCIIDCKNTCKTFCLCDFLPSACDEPRFVGGDGNIFYFHGHKDRDFCIVSDSDLHINAHFIGKRGPSMTRDFTWIQAIAVLFGEHRLYIGARKTVTWDHEIDHFEISFDGEHVHLPEADDANWKSLYVPSLKISRTKTVNSVVVELKGRFKIIANAVPVTKEDSRIHNYGVTSEDCMAHLDLAFKFDVLTEDVHGVVGQTYRPDYVNKFDVRKKMSVLGGAKKFSTSSLFAADCAIARFGHRDEKAELYSLI</sequence>
<name>A0AAV8HXB2_9POAL</name>
<feature type="signal peptide" evidence="2">
    <location>
        <begin position="1"/>
        <end position="30"/>
    </location>
</feature>
<dbReference type="EMBL" id="JAMFTS010000001">
    <property type="protein sequence ID" value="KAJ4820136.1"/>
    <property type="molecule type" value="Genomic_DNA"/>
</dbReference>
<dbReference type="InterPro" id="IPR009646">
    <property type="entry name" value="Root_cap"/>
</dbReference>
<evidence type="ECO:0008006" key="5">
    <source>
        <dbReference type="Google" id="ProtNLM"/>
    </source>
</evidence>
<feature type="compositionally biased region" description="Low complexity" evidence="1">
    <location>
        <begin position="30"/>
        <end position="45"/>
    </location>
</feature>
<feature type="chain" id="PRO_5043709417" description="Root cap" evidence="2">
    <location>
        <begin position="31"/>
        <end position="455"/>
    </location>
</feature>
<organism evidence="3 4">
    <name type="scientific">Rhynchospora pubera</name>
    <dbReference type="NCBI Taxonomy" id="906938"/>
    <lineage>
        <taxon>Eukaryota</taxon>
        <taxon>Viridiplantae</taxon>
        <taxon>Streptophyta</taxon>
        <taxon>Embryophyta</taxon>
        <taxon>Tracheophyta</taxon>
        <taxon>Spermatophyta</taxon>
        <taxon>Magnoliopsida</taxon>
        <taxon>Liliopsida</taxon>
        <taxon>Poales</taxon>
        <taxon>Cyperaceae</taxon>
        <taxon>Cyperoideae</taxon>
        <taxon>Rhynchosporeae</taxon>
        <taxon>Rhynchospora</taxon>
    </lineage>
</organism>
<gene>
    <name evidence="3" type="ORF">LUZ62_032702</name>
</gene>
<feature type="compositionally biased region" description="Pro residues" evidence="1">
    <location>
        <begin position="138"/>
        <end position="151"/>
    </location>
</feature>
<comment type="caution">
    <text evidence="3">The sequence shown here is derived from an EMBL/GenBank/DDBJ whole genome shotgun (WGS) entry which is preliminary data.</text>
</comment>
<feature type="compositionally biased region" description="Pro residues" evidence="1">
    <location>
        <begin position="158"/>
        <end position="172"/>
    </location>
</feature>
<reference evidence="3" key="1">
    <citation type="submission" date="2022-08" db="EMBL/GenBank/DDBJ databases">
        <authorList>
            <person name="Marques A."/>
        </authorList>
    </citation>
    <scope>NUCLEOTIDE SEQUENCE</scope>
    <source>
        <strain evidence="3">RhyPub2mFocal</strain>
        <tissue evidence="3">Leaves</tissue>
    </source>
</reference>
<dbReference type="Pfam" id="PF06830">
    <property type="entry name" value="Root_cap"/>
    <property type="match status" value="1"/>
</dbReference>
<proteinExistence type="predicted"/>
<evidence type="ECO:0000256" key="1">
    <source>
        <dbReference type="SAM" id="MobiDB-lite"/>
    </source>
</evidence>
<evidence type="ECO:0000313" key="4">
    <source>
        <dbReference type="Proteomes" id="UP001140206"/>
    </source>
</evidence>
<dbReference type="AlphaFoldDB" id="A0AAV8HXB2"/>
<feature type="region of interest" description="Disordered" evidence="1">
    <location>
        <begin position="30"/>
        <end position="174"/>
    </location>
</feature>
<accession>A0AAV8HXB2</accession>
<keyword evidence="4" id="KW-1185">Reference proteome</keyword>
<protein>
    <recommendedName>
        <fullName evidence="5">Root cap</fullName>
    </recommendedName>
</protein>
<evidence type="ECO:0000256" key="2">
    <source>
        <dbReference type="SAM" id="SignalP"/>
    </source>
</evidence>
<feature type="compositionally biased region" description="Pro residues" evidence="1">
    <location>
        <begin position="46"/>
        <end position="61"/>
    </location>
</feature>